<dbReference type="EMBL" id="CASHSV030000001">
    <property type="protein sequence ID" value="CAJ2629624.1"/>
    <property type="molecule type" value="Genomic_DNA"/>
</dbReference>
<accession>A0ACB0IBG7</accession>
<name>A0ACB0IBG7_TRIPR</name>
<dbReference type="Proteomes" id="UP001177021">
    <property type="component" value="Unassembled WGS sequence"/>
</dbReference>
<evidence type="ECO:0000313" key="1">
    <source>
        <dbReference type="EMBL" id="CAJ2629624.1"/>
    </source>
</evidence>
<organism evidence="1 2">
    <name type="scientific">Trifolium pratense</name>
    <name type="common">Red clover</name>
    <dbReference type="NCBI Taxonomy" id="57577"/>
    <lineage>
        <taxon>Eukaryota</taxon>
        <taxon>Viridiplantae</taxon>
        <taxon>Streptophyta</taxon>
        <taxon>Embryophyta</taxon>
        <taxon>Tracheophyta</taxon>
        <taxon>Spermatophyta</taxon>
        <taxon>Magnoliopsida</taxon>
        <taxon>eudicotyledons</taxon>
        <taxon>Gunneridae</taxon>
        <taxon>Pentapetalae</taxon>
        <taxon>rosids</taxon>
        <taxon>fabids</taxon>
        <taxon>Fabales</taxon>
        <taxon>Fabaceae</taxon>
        <taxon>Papilionoideae</taxon>
        <taxon>50 kb inversion clade</taxon>
        <taxon>NPAAA clade</taxon>
        <taxon>Hologalegina</taxon>
        <taxon>IRL clade</taxon>
        <taxon>Trifolieae</taxon>
        <taxon>Trifolium</taxon>
    </lineage>
</organism>
<comment type="caution">
    <text evidence="1">The sequence shown here is derived from an EMBL/GenBank/DDBJ whole genome shotgun (WGS) entry which is preliminary data.</text>
</comment>
<keyword evidence="2" id="KW-1185">Reference proteome</keyword>
<reference evidence="1" key="1">
    <citation type="submission" date="2023-10" db="EMBL/GenBank/DDBJ databases">
        <authorList>
            <person name="Rodriguez Cubillos JULIANA M."/>
            <person name="De Vega J."/>
        </authorList>
    </citation>
    <scope>NUCLEOTIDE SEQUENCE</scope>
</reference>
<sequence>MKKKLKLAFMVNESARKITYNKRKKGLNKSMAEITTLCGIDACAIIYSEFHSEPEVWPFPSEVQRIINKFKNHFEFEHGNKKKLSHETYLTRRVTKSKEQLVKLEKNNLEMQKSLTLYQCLLQESFIKTLNSDVLNVLACEINGKLEEIASKANELDTNATR</sequence>
<evidence type="ECO:0000313" key="2">
    <source>
        <dbReference type="Proteomes" id="UP001177021"/>
    </source>
</evidence>
<gene>
    <name evidence="1" type="ORF">MILVUS5_LOCUS1567</name>
</gene>
<proteinExistence type="predicted"/>
<protein>
    <submittedName>
        <fullName evidence="1">Uncharacterized protein</fullName>
    </submittedName>
</protein>